<dbReference type="PANTHER" id="PTHR43434">
    <property type="entry name" value="PHOSPHOGLYCOLATE PHOSPHATASE"/>
    <property type="match status" value="1"/>
</dbReference>
<sequence>MTLIVCDIAGTTVNEDGIVYRELRACVERRGVTVTADQVNAVKGTEKRSAITALLTAGGRGTSEEEVAETFADFMDGLRRAYAEQPPSPVAGVEDRLRAVRAAGGSIALTTGFQRDIAEVVLRACGWGVRRFSVAPGEGHVPALEATGDAGFTVDALVTSDTVPAGRPAPYLIHRAMEMTGVASVDDVVSVGDTVADLQAAANAGVRGVGVLTGSVAREVLEAQPHALVLDSLADLPELDEVR</sequence>
<dbReference type="InterPro" id="IPR023214">
    <property type="entry name" value="HAD_sf"/>
</dbReference>
<keyword evidence="1" id="KW-0378">Hydrolase</keyword>
<dbReference type="Gene3D" id="3.40.50.1000">
    <property type="entry name" value="HAD superfamily/HAD-like"/>
    <property type="match status" value="1"/>
</dbReference>
<dbReference type="InterPro" id="IPR036412">
    <property type="entry name" value="HAD-like_sf"/>
</dbReference>
<keyword evidence="2" id="KW-1185">Reference proteome</keyword>
<gene>
    <name evidence="1" type="ORF">MUN33_08490</name>
</gene>
<protein>
    <submittedName>
        <fullName evidence="1">HAD hydrolase-like protein</fullName>
    </submittedName>
</protein>
<dbReference type="GO" id="GO:0005829">
    <property type="term" value="C:cytosol"/>
    <property type="evidence" value="ECO:0007669"/>
    <property type="project" value="TreeGrafter"/>
</dbReference>
<name>A0A9X1WGN6_9CORY</name>
<evidence type="ECO:0000313" key="1">
    <source>
        <dbReference type="EMBL" id="MCJ7858754.1"/>
    </source>
</evidence>
<dbReference type="InterPro" id="IPR050155">
    <property type="entry name" value="HAD-like_hydrolase_sf"/>
</dbReference>
<evidence type="ECO:0000313" key="2">
    <source>
        <dbReference type="Proteomes" id="UP001139207"/>
    </source>
</evidence>
<dbReference type="Proteomes" id="UP001139207">
    <property type="component" value="Unassembled WGS sequence"/>
</dbReference>
<dbReference type="Gene3D" id="1.10.150.240">
    <property type="entry name" value="Putative phosphatase, domain 2"/>
    <property type="match status" value="1"/>
</dbReference>
<dbReference type="GO" id="GO:0006281">
    <property type="term" value="P:DNA repair"/>
    <property type="evidence" value="ECO:0007669"/>
    <property type="project" value="TreeGrafter"/>
</dbReference>
<dbReference type="PANTHER" id="PTHR43434:SF19">
    <property type="entry name" value="PHOSPHONOACETALDEHYDE HYDROLASE"/>
    <property type="match status" value="1"/>
</dbReference>
<dbReference type="AlphaFoldDB" id="A0A9X1WGN6"/>
<proteinExistence type="predicted"/>
<reference evidence="1" key="1">
    <citation type="submission" date="2022-04" db="EMBL/GenBank/DDBJ databases">
        <title>Corynebacterium kalidii LD5P10.</title>
        <authorList>
            <person name="Sun J.Q."/>
        </authorList>
    </citation>
    <scope>NUCLEOTIDE SEQUENCE</scope>
    <source>
        <strain evidence="1">LD5P10</strain>
    </source>
</reference>
<accession>A0A9X1WGN6</accession>
<dbReference type="EMBL" id="JALIEA010000013">
    <property type="protein sequence ID" value="MCJ7858754.1"/>
    <property type="molecule type" value="Genomic_DNA"/>
</dbReference>
<dbReference type="RefSeq" id="WP_244804493.1">
    <property type="nucleotide sequence ID" value="NZ_JALIEA010000013.1"/>
</dbReference>
<dbReference type="GO" id="GO:0008967">
    <property type="term" value="F:phosphoglycolate phosphatase activity"/>
    <property type="evidence" value="ECO:0007669"/>
    <property type="project" value="TreeGrafter"/>
</dbReference>
<organism evidence="1 2">
    <name type="scientific">Corynebacterium kalidii</name>
    <dbReference type="NCBI Taxonomy" id="2931982"/>
    <lineage>
        <taxon>Bacteria</taxon>
        <taxon>Bacillati</taxon>
        <taxon>Actinomycetota</taxon>
        <taxon>Actinomycetes</taxon>
        <taxon>Mycobacteriales</taxon>
        <taxon>Corynebacteriaceae</taxon>
        <taxon>Corynebacterium</taxon>
    </lineage>
</organism>
<dbReference type="SFLD" id="SFLDG01129">
    <property type="entry name" value="C1.5:_HAD__Beta-PGM__Phosphata"/>
    <property type="match status" value="1"/>
</dbReference>
<dbReference type="InterPro" id="IPR023198">
    <property type="entry name" value="PGP-like_dom2"/>
</dbReference>
<dbReference type="SFLD" id="SFLDS00003">
    <property type="entry name" value="Haloacid_Dehalogenase"/>
    <property type="match status" value="1"/>
</dbReference>
<dbReference type="Pfam" id="PF00702">
    <property type="entry name" value="Hydrolase"/>
    <property type="match status" value="1"/>
</dbReference>
<dbReference type="SUPFAM" id="SSF56784">
    <property type="entry name" value="HAD-like"/>
    <property type="match status" value="1"/>
</dbReference>
<comment type="caution">
    <text evidence="1">The sequence shown here is derived from an EMBL/GenBank/DDBJ whole genome shotgun (WGS) entry which is preliminary data.</text>
</comment>